<dbReference type="InterPro" id="IPR058675">
    <property type="entry name" value="DUF8054_C"/>
</dbReference>
<dbReference type="RefSeq" id="WP_103425834.1">
    <property type="nucleotide sequence ID" value="NZ_CP026309.1"/>
</dbReference>
<dbReference type="AlphaFoldDB" id="A0A2I8VJR2"/>
<keyword evidence="1" id="KW-0812">Transmembrane</keyword>
<sequence>MNLVALVSSLRHPSYTGRAREPGFVVANVLVVSLLAVGVERLVPLAGTLLIGVSVVLLVLRGYAVPGTPALVRAVTEWSASAGTPDPVPQDEQELLRAGVLARANGGFQPTASFLAAWRARVRSAGPREDDARALSEALGVDPERVTLRWRAGVLFAEVSGTPLGAWLSRAALVADTASIHELRRRYPQWDLSSPQRRGAMLSTLRLYLDVCPACDGTTVLDRAASRVPGALGRTVAVTCADCDARLFESAFSASVAVVGDDTSPSVVGR</sequence>
<proteinExistence type="predicted"/>
<evidence type="ECO:0000259" key="2">
    <source>
        <dbReference type="Pfam" id="PF26236"/>
    </source>
</evidence>
<evidence type="ECO:0000313" key="5">
    <source>
        <dbReference type="EMBL" id="AUV82145.1"/>
    </source>
</evidence>
<dbReference type="InterPro" id="IPR058775">
    <property type="entry name" value="DUF8054_M"/>
</dbReference>
<dbReference type="Pfam" id="PF26238">
    <property type="entry name" value="DUF8054_M"/>
    <property type="match status" value="1"/>
</dbReference>
<dbReference type="Pfam" id="PF26236">
    <property type="entry name" value="DUF8054_N"/>
    <property type="match status" value="1"/>
</dbReference>
<evidence type="ECO:0000259" key="4">
    <source>
        <dbReference type="Pfam" id="PF26238"/>
    </source>
</evidence>
<feature type="domain" description="DUF8054" evidence="2">
    <location>
        <begin position="8"/>
        <end position="75"/>
    </location>
</feature>
<keyword evidence="1" id="KW-1133">Transmembrane helix</keyword>
<dbReference type="GeneID" id="35592667"/>
<dbReference type="OrthoDB" id="292134at2157"/>
<dbReference type="InterPro" id="IPR058674">
    <property type="entry name" value="DUF8054_N"/>
</dbReference>
<feature type="domain" description="DUF8054" evidence="4">
    <location>
        <begin position="92"/>
        <end position="207"/>
    </location>
</feature>
<name>A0A2I8VJR2_9EURY</name>
<evidence type="ECO:0000259" key="3">
    <source>
        <dbReference type="Pfam" id="PF26237"/>
    </source>
</evidence>
<reference evidence="5 6" key="1">
    <citation type="submission" date="2018-01" db="EMBL/GenBank/DDBJ databases">
        <title>Complete genome sequence of Salinigranum rubrum GX10T, an extremely halophilic archaeon isolated from a marine solar saltern.</title>
        <authorList>
            <person name="Han S."/>
        </authorList>
    </citation>
    <scope>NUCLEOTIDE SEQUENCE [LARGE SCALE GENOMIC DNA]</scope>
    <source>
        <strain evidence="5 6">GX10</strain>
    </source>
</reference>
<evidence type="ECO:0000313" key="6">
    <source>
        <dbReference type="Proteomes" id="UP000236584"/>
    </source>
</evidence>
<dbReference type="KEGG" id="srub:C2R22_11210"/>
<dbReference type="Pfam" id="PF26237">
    <property type="entry name" value="DUF8054_C"/>
    <property type="match status" value="1"/>
</dbReference>
<protein>
    <submittedName>
        <fullName evidence="5">Uncharacterized protein</fullName>
    </submittedName>
</protein>
<keyword evidence="1" id="KW-0472">Membrane</keyword>
<feature type="transmembrane region" description="Helical" evidence="1">
    <location>
        <begin position="45"/>
        <end position="64"/>
    </location>
</feature>
<feature type="transmembrane region" description="Helical" evidence="1">
    <location>
        <begin position="21"/>
        <end position="39"/>
    </location>
</feature>
<dbReference type="EMBL" id="CP026309">
    <property type="protein sequence ID" value="AUV82145.1"/>
    <property type="molecule type" value="Genomic_DNA"/>
</dbReference>
<accession>A0A2I8VJR2</accession>
<organism evidence="5 6">
    <name type="scientific">Salinigranum rubrum</name>
    <dbReference type="NCBI Taxonomy" id="755307"/>
    <lineage>
        <taxon>Archaea</taxon>
        <taxon>Methanobacteriati</taxon>
        <taxon>Methanobacteriota</taxon>
        <taxon>Stenosarchaea group</taxon>
        <taxon>Halobacteria</taxon>
        <taxon>Halobacteriales</taxon>
        <taxon>Haloferacaceae</taxon>
        <taxon>Salinigranum</taxon>
    </lineage>
</organism>
<feature type="domain" description="DUF8054" evidence="3">
    <location>
        <begin position="210"/>
        <end position="249"/>
    </location>
</feature>
<evidence type="ECO:0000256" key="1">
    <source>
        <dbReference type="SAM" id="Phobius"/>
    </source>
</evidence>
<keyword evidence="6" id="KW-1185">Reference proteome</keyword>
<gene>
    <name evidence="5" type="ORF">C2R22_11210</name>
</gene>
<dbReference type="Proteomes" id="UP000236584">
    <property type="component" value="Chromosome"/>
</dbReference>